<keyword evidence="3" id="KW-1185">Reference proteome</keyword>
<dbReference type="RefSeq" id="WP_194507723.1">
    <property type="nucleotide sequence ID" value="NZ_JADILU010000003.1"/>
</dbReference>
<dbReference type="Proteomes" id="UP001597548">
    <property type="component" value="Unassembled WGS sequence"/>
</dbReference>
<keyword evidence="1" id="KW-1133">Transmembrane helix</keyword>
<feature type="transmembrane region" description="Helical" evidence="1">
    <location>
        <begin position="130"/>
        <end position="151"/>
    </location>
</feature>
<keyword evidence="1" id="KW-0812">Transmembrane</keyword>
<name>A0ABW5ZNM1_9FLAO</name>
<comment type="caution">
    <text evidence="2">The sequence shown here is derived from an EMBL/GenBank/DDBJ whole genome shotgun (WGS) entry which is preliminary data.</text>
</comment>
<evidence type="ECO:0000256" key="1">
    <source>
        <dbReference type="SAM" id="Phobius"/>
    </source>
</evidence>
<protein>
    <recommendedName>
        <fullName evidence="4">Holin-X, holin superfamily III</fullName>
    </recommendedName>
</protein>
<evidence type="ECO:0000313" key="3">
    <source>
        <dbReference type="Proteomes" id="UP001597548"/>
    </source>
</evidence>
<reference evidence="3" key="1">
    <citation type="journal article" date="2019" name="Int. J. Syst. Evol. Microbiol.">
        <title>The Global Catalogue of Microorganisms (GCM) 10K type strain sequencing project: providing services to taxonomists for standard genome sequencing and annotation.</title>
        <authorList>
            <consortium name="The Broad Institute Genomics Platform"/>
            <consortium name="The Broad Institute Genome Sequencing Center for Infectious Disease"/>
            <person name="Wu L."/>
            <person name="Ma J."/>
        </authorList>
    </citation>
    <scope>NUCLEOTIDE SEQUENCE [LARGE SCALE GENOMIC DNA]</scope>
    <source>
        <strain evidence="3">KCTC 32514</strain>
    </source>
</reference>
<evidence type="ECO:0008006" key="4">
    <source>
        <dbReference type="Google" id="ProtNLM"/>
    </source>
</evidence>
<gene>
    <name evidence="2" type="ORF">ACFS29_03010</name>
</gene>
<organism evidence="2 3">
    <name type="scientific">Psychroserpens luteus</name>
    <dbReference type="NCBI Taxonomy" id="1434066"/>
    <lineage>
        <taxon>Bacteria</taxon>
        <taxon>Pseudomonadati</taxon>
        <taxon>Bacteroidota</taxon>
        <taxon>Flavobacteriia</taxon>
        <taxon>Flavobacteriales</taxon>
        <taxon>Flavobacteriaceae</taxon>
        <taxon>Psychroserpens</taxon>
    </lineage>
</organism>
<feature type="transmembrane region" description="Helical" evidence="1">
    <location>
        <begin position="96"/>
        <end position="118"/>
    </location>
</feature>
<sequence>MLIRALVIIEGVGLKLDPAFNMTDNLQPYTSKITRKRFNIKRLFKKNLNRFQDINELADSLPDDINTILKKIKEGKLVIVHEHKGLKKLQEASSKAINRLVFAIIIAALSIGSSILVIAKMPPLVNGIPLLGAIGFLLSAILGFYILISIFRNNQF</sequence>
<proteinExistence type="predicted"/>
<accession>A0ABW5ZNM1</accession>
<dbReference type="EMBL" id="JBHUOS010000001">
    <property type="protein sequence ID" value="MFD2914595.1"/>
    <property type="molecule type" value="Genomic_DNA"/>
</dbReference>
<keyword evidence="1" id="KW-0472">Membrane</keyword>
<evidence type="ECO:0000313" key="2">
    <source>
        <dbReference type="EMBL" id="MFD2914595.1"/>
    </source>
</evidence>